<dbReference type="Pfam" id="PF00005">
    <property type="entry name" value="ABC_tran"/>
    <property type="match status" value="1"/>
</dbReference>
<dbReference type="GO" id="GO:0016020">
    <property type="term" value="C:membrane"/>
    <property type="evidence" value="ECO:0007669"/>
    <property type="project" value="TreeGrafter"/>
</dbReference>
<dbReference type="AlphaFoldDB" id="A0A7R9Q6F7"/>
<dbReference type="InterPro" id="IPR050173">
    <property type="entry name" value="ABC_transporter_C-like"/>
</dbReference>
<dbReference type="FunFam" id="3.40.50.300:FF:003492">
    <property type="entry name" value="AGAP012735-PA"/>
    <property type="match status" value="1"/>
</dbReference>
<dbReference type="EMBL" id="OC868246">
    <property type="protein sequence ID" value="CAD7633944.1"/>
    <property type="molecule type" value="Genomic_DNA"/>
</dbReference>
<feature type="non-terminal residue" evidence="4">
    <location>
        <position position="1"/>
    </location>
</feature>
<dbReference type="GO" id="GO:0042626">
    <property type="term" value="F:ATPase-coupled transmembrane transporter activity"/>
    <property type="evidence" value="ECO:0007669"/>
    <property type="project" value="TreeGrafter"/>
</dbReference>
<gene>
    <name evidence="4" type="ORF">OSB1V03_LOCUS14340</name>
</gene>
<reference evidence="4" key="1">
    <citation type="submission" date="2020-11" db="EMBL/GenBank/DDBJ databases">
        <authorList>
            <person name="Tran Van P."/>
        </authorList>
    </citation>
    <scope>NUCLEOTIDE SEQUENCE</scope>
</reference>
<evidence type="ECO:0000313" key="5">
    <source>
        <dbReference type="Proteomes" id="UP000759131"/>
    </source>
</evidence>
<dbReference type="InterPro" id="IPR027417">
    <property type="entry name" value="P-loop_NTPase"/>
</dbReference>
<dbReference type="PANTHER" id="PTHR24223">
    <property type="entry name" value="ATP-BINDING CASSETTE SUB-FAMILY C"/>
    <property type="match status" value="1"/>
</dbReference>
<dbReference type="InterPro" id="IPR017871">
    <property type="entry name" value="ABC_transporter-like_CS"/>
</dbReference>
<name>A0A7R9Q6F7_9ACAR</name>
<accession>A0A7R9Q6F7</accession>
<dbReference type="PROSITE" id="PS00211">
    <property type="entry name" value="ABC_TRANSPORTER_1"/>
    <property type="match status" value="1"/>
</dbReference>
<dbReference type="Proteomes" id="UP000759131">
    <property type="component" value="Unassembled WGS sequence"/>
</dbReference>
<dbReference type="OrthoDB" id="6500128at2759"/>
<dbReference type="SUPFAM" id="SSF52540">
    <property type="entry name" value="P-loop containing nucleoside triphosphate hydrolases"/>
    <property type="match status" value="1"/>
</dbReference>
<evidence type="ECO:0000256" key="1">
    <source>
        <dbReference type="ARBA" id="ARBA00022741"/>
    </source>
</evidence>
<dbReference type="InterPro" id="IPR003439">
    <property type="entry name" value="ABC_transporter-like_ATP-bd"/>
</dbReference>
<dbReference type="GO" id="GO:0016887">
    <property type="term" value="F:ATP hydrolysis activity"/>
    <property type="evidence" value="ECO:0007669"/>
    <property type="project" value="InterPro"/>
</dbReference>
<keyword evidence="5" id="KW-1185">Reference proteome</keyword>
<evidence type="ECO:0000313" key="4">
    <source>
        <dbReference type="EMBL" id="CAD7633944.1"/>
    </source>
</evidence>
<dbReference type="PROSITE" id="PS50893">
    <property type="entry name" value="ABC_TRANSPORTER_2"/>
    <property type="match status" value="1"/>
</dbReference>
<keyword evidence="1" id="KW-0547">Nucleotide-binding</keyword>
<keyword evidence="2" id="KW-0067">ATP-binding</keyword>
<proteinExistence type="predicted"/>
<sequence>MYLYQEEMSEQHYTMASAPLECVNVINEQALTFTNMVRGLFGSAIALDRQCHQYFKATMVNPIYKVNPMVAMTDLVSSAVFRLIRVLGNELGHGAANLFNNLIGHPNYTMSSAPLECVKVINEQALTFSNMMRGLFGWTISLDKQCQQYFKATMVNPIYKVNPMVALTHLVSSAAFRVLGNELGHGVANMFNRIAWADKMLATSAIIFYFKDKKLDPVLFAGTVRLNMDPSGHYGDNCLWKALDAVCLKERVMSMAGALDARVSEGGDNFSVGQRQLLCLARALLRHNRVLVLDEPTANVDPGTDELIQDTIKSRFATCTMLTIVHRLQTIMDSDRVLVLDSGRAVEVDEPYVLLADESGLFSGLVRTTGTGMARKLTEMAKIAYNKRHNTDTDVADNERRLSNDKIAYEGTDIYDKD</sequence>
<dbReference type="EMBL" id="CAJPIZ010013671">
    <property type="protein sequence ID" value="CAG2114374.1"/>
    <property type="molecule type" value="Genomic_DNA"/>
</dbReference>
<evidence type="ECO:0000259" key="3">
    <source>
        <dbReference type="PROSITE" id="PS50893"/>
    </source>
</evidence>
<dbReference type="GO" id="GO:0005524">
    <property type="term" value="F:ATP binding"/>
    <property type="evidence" value="ECO:0007669"/>
    <property type="project" value="UniProtKB-KW"/>
</dbReference>
<organism evidence="4">
    <name type="scientific">Medioppia subpectinata</name>
    <dbReference type="NCBI Taxonomy" id="1979941"/>
    <lineage>
        <taxon>Eukaryota</taxon>
        <taxon>Metazoa</taxon>
        <taxon>Ecdysozoa</taxon>
        <taxon>Arthropoda</taxon>
        <taxon>Chelicerata</taxon>
        <taxon>Arachnida</taxon>
        <taxon>Acari</taxon>
        <taxon>Acariformes</taxon>
        <taxon>Sarcoptiformes</taxon>
        <taxon>Oribatida</taxon>
        <taxon>Brachypylina</taxon>
        <taxon>Oppioidea</taxon>
        <taxon>Oppiidae</taxon>
        <taxon>Medioppia</taxon>
    </lineage>
</organism>
<dbReference type="Gene3D" id="3.40.50.300">
    <property type="entry name" value="P-loop containing nucleotide triphosphate hydrolases"/>
    <property type="match status" value="1"/>
</dbReference>
<protein>
    <recommendedName>
        <fullName evidence="3">ABC transporter domain-containing protein</fullName>
    </recommendedName>
</protein>
<feature type="domain" description="ABC transporter" evidence="3">
    <location>
        <begin position="121"/>
        <end position="367"/>
    </location>
</feature>
<evidence type="ECO:0000256" key="2">
    <source>
        <dbReference type="ARBA" id="ARBA00022840"/>
    </source>
</evidence>